<dbReference type="GO" id="GO:0090729">
    <property type="term" value="F:toxin activity"/>
    <property type="evidence" value="ECO:0007669"/>
    <property type="project" value="UniProtKB-KW"/>
</dbReference>
<evidence type="ECO:0000256" key="1">
    <source>
        <dbReference type="ARBA" id="ARBA00001946"/>
    </source>
</evidence>
<dbReference type="GO" id="GO:0016787">
    <property type="term" value="F:hydrolase activity"/>
    <property type="evidence" value="ECO:0007669"/>
    <property type="project" value="UniProtKB-KW"/>
</dbReference>
<evidence type="ECO:0000313" key="11">
    <source>
        <dbReference type="Proteomes" id="UP000029066"/>
    </source>
</evidence>
<dbReference type="PANTHER" id="PTHR33653">
    <property type="entry name" value="RIBONUCLEASE VAPC2"/>
    <property type="match status" value="1"/>
</dbReference>
<evidence type="ECO:0000256" key="6">
    <source>
        <dbReference type="ARBA" id="ARBA00022842"/>
    </source>
</evidence>
<evidence type="ECO:0000256" key="4">
    <source>
        <dbReference type="ARBA" id="ARBA00022723"/>
    </source>
</evidence>
<dbReference type="EC" id="3.1.-.-" evidence="8"/>
<evidence type="ECO:0000256" key="8">
    <source>
        <dbReference type="HAMAP-Rule" id="MF_00265"/>
    </source>
</evidence>
<evidence type="ECO:0000256" key="5">
    <source>
        <dbReference type="ARBA" id="ARBA00022801"/>
    </source>
</evidence>
<organism evidence="10 11">
    <name type="scientific">Bifidobacterium saguini DSM 23967</name>
    <dbReference type="NCBI Taxonomy" id="1437607"/>
    <lineage>
        <taxon>Bacteria</taxon>
        <taxon>Bacillati</taxon>
        <taxon>Actinomycetota</taxon>
        <taxon>Actinomycetes</taxon>
        <taxon>Bifidobacteriales</taxon>
        <taxon>Bifidobacteriaceae</taxon>
        <taxon>Bifidobacterium</taxon>
    </lineage>
</organism>
<dbReference type="PANTHER" id="PTHR33653:SF1">
    <property type="entry name" value="RIBONUCLEASE VAPC2"/>
    <property type="match status" value="1"/>
</dbReference>
<feature type="binding site" evidence="8">
    <location>
        <position position="104"/>
    </location>
    <ligand>
        <name>Mg(2+)</name>
        <dbReference type="ChEBI" id="CHEBI:18420"/>
    </ligand>
</feature>
<dbReference type="GO" id="GO:0000287">
    <property type="term" value="F:magnesium ion binding"/>
    <property type="evidence" value="ECO:0007669"/>
    <property type="project" value="UniProtKB-UniRule"/>
</dbReference>
<dbReference type="CDD" id="cd18731">
    <property type="entry name" value="PIN_NgFitB-like"/>
    <property type="match status" value="1"/>
</dbReference>
<comment type="caution">
    <text evidence="10">The sequence shown here is derived from an EMBL/GenBank/DDBJ whole genome shotgun (WGS) entry which is preliminary data.</text>
</comment>
<dbReference type="Gene3D" id="3.40.50.1010">
    <property type="entry name" value="5'-nuclease"/>
    <property type="match status" value="1"/>
</dbReference>
<feature type="domain" description="PIN" evidence="9">
    <location>
        <begin position="2"/>
        <end position="129"/>
    </location>
</feature>
<gene>
    <name evidence="8" type="primary">vapC</name>
    <name evidence="10" type="ORF">BISA_1092</name>
</gene>
<evidence type="ECO:0000256" key="2">
    <source>
        <dbReference type="ARBA" id="ARBA00022649"/>
    </source>
</evidence>
<comment type="function">
    <text evidence="8">Toxic component of a toxin-antitoxin (TA) system. An RNase.</text>
</comment>
<evidence type="ECO:0000259" key="9">
    <source>
        <dbReference type="Pfam" id="PF01850"/>
    </source>
</evidence>
<dbReference type="InterPro" id="IPR002716">
    <property type="entry name" value="PIN_dom"/>
</dbReference>
<dbReference type="Pfam" id="PF01850">
    <property type="entry name" value="PIN"/>
    <property type="match status" value="1"/>
</dbReference>
<evidence type="ECO:0000256" key="3">
    <source>
        <dbReference type="ARBA" id="ARBA00022722"/>
    </source>
</evidence>
<dbReference type="InterPro" id="IPR050556">
    <property type="entry name" value="Type_II_TA_system_RNase"/>
</dbReference>
<dbReference type="AlphaFoldDB" id="A0A087D8F4"/>
<keyword evidence="2 8" id="KW-1277">Toxin-antitoxin system</keyword>
<dbReference type="InterPro" id="IPR029060">
    <property type="entry name" value="PIN-like_dom_sf"/>
</dbReference>
<dbReference type="SUPFAM" id="SSF88723">
    <property type="entry name" value="PIN domain-like"/>
    <property type="match status" value="1"/>
</dbReference>
<dbReference type="Proteomes" id="UP000029066">
    <property type="component" value="Unassembled WGS sequence"/>
</dbReference>
<protein>
    <recommendedName>
        <fullName evidence="8">Ribonuclease VapC</fullName>
        <shortName evidence="8">RNase VapC</shortName>
        <ecNumber evidence="8">3.1.-.-</ecNumber>
    </recommendedName>
    <alternativeName>
        <fullName evidence="8">Toxin VapC</fullName>
    </alternativeName>
</protein>
<keyword evidence="3 8" id="KW-0540">Nuclease</keyword>
<feature type="binding site" evidence="8">
    <location>
        <position position="5"/>
    </location>
    <ligand>
        <name>Mg(2+)</name>
        <dbReference type="ChEBI" id="CHEBI:18420"/>
    </ligand>
</feature>
<keyword evidence="4 8" id="KW-0479">Metal-binding</keyword>
<dbReference type="EMBL" id="JGZN01000013">
    <property type="protein sequence ID" value="KFI91804.1"/>
    <property type="molecule type" value="Genomic_DNA"/>
</dbReference>
<sequence>MIVLDTNVVSEIIARQHANHSVQNWIIAQNLRDLYTTSITGAELLYGVALMPTSHRKNYVQNATAAFLDNFRYRTFDFDVESAAHYAAITASRRQAGRPIGVQDAMIAAIARSHGAAVATRNIKDFEDTGVELINPWEYTK</sequence>
<comment type="similarity">
    <text evidence="7 8">Belongs to the PINc/VapC protein family.</text>
</comment>
<proteinExistence type="inferred from homology"/>
<keyword evidence="8" id="KW-0800">Toxin</keyword>
<dbReference type="GO" id="GO:0004540">
    <property type="term" value="F:RNA nuclease activity"/>
    <property type="evidence" value="ECO:0007669"/>
    <property type="project" value="InterPro"/>
</dbReference>
<evidence type="ECO:0000313" key="10">
    <source>
        <dbReference type="EMBL" id="KFI91804.1"/>
    </source>
</evidence>
<accession>A0A087D8F4</accession>
<reference evidence="10 11" key="1">
    <citation type="submission" date="2014-03" db="EMBL/GenBank/DDBJ databases">
        <title>Genomics of Bifidobacteria.</title>
        <authorList>
            <person name="Ventura M."/>
            <person name="Milani C."/>
            <person name="Lugli G.A."/>
        </authorList>
    </citation>
    <scope>NUCLEOTIDE SEQUENCE [LARGE SCALE GENOMIC DNA]</scope>
    <source>
        <strain evidence="10 11">DSM 23967</strain>
    </source>
</reference>
<dbReference type="InterPro" id="IPR022907">
    <property type="entry name" value="VapC_family"/>
</dbReference>
<dbReference type="HAMAP" id="MF_00265">
    <property type="entry name" value="VapC_Nob1"/>
    <property type="match status" value="1"/>
</dbReference>
<keyword evidence="6 8" id="KW-0460">Magnesium</keyword>
<keyword evidence="5 8" id="KW-0378">Hydrolase</keyword>
<name>A0A087D8F4_9BIFI</name>
<comment type="cofactor">
    <cofactor evidence="1 8">
        <name>Mg(2+)</name>
        <dbReference type="ChEBI" id="CHEBI:18420"/>
    </cofactor>
</comment>
<dbReference type="OrthoDB" id="9804823at2"/>
<dbReference type="STRING" id="1437607.BISA_1092"/>
<evidence type="ECO:0000256" key="7">
    <source>
        <dbReference type="ARBA" id="ARBA00038093"/>
    </source>
</evidence>